<dbReference type="PROSITE" id="PS51186">
    <property type="entry name" value="GNAT"/>
    <property type="match status" value="1"/>
</dbReference>
<dbReference type="PANTHER" id="PTHR43420">
    <property type="entry name" value="ACETYLTRANSFERASE"/>
    <property type="match status" value="1"/>
</dbReference>
<dbReference type="InterPro" id="IPR016181">
    <property type="entry name" value="Acyl_CoA_acyltransferase"/>
</dbReference>
<keyword evidence="1 4" id="KW-0808">Transferase</keyword>
<protein>
    <submittedName>
        <fullName evidence="4">GNAT family N-acetyltransferase</fullName>
    </submittedName>
</protein>
<dbReference type="Pfam" id="PF00583">
    <property type="entry name" value="Acetyltransf_1"/>
    <property type="match status" value="1"/>
</dbReference>
<evidence type="ECO:0000256" key="1">
    <source>
        <dbReference type="ARBA" id="ARBA00022679"/>
    </source>
</evidence>
<dbReference type="AlphaFoldDB" id="A0A385YQ39"/>
<evidence type="ECO:0000313" key="5">
    <source>
        <dbReference type="Proteomes" id="UP000265725"/>
    </source>
</evidence>
<evidence type="ECO:0000259" key="3">
    <source>
        <dbReference type="PROSITE" id="PS51186"/>
    </source>
</evidence>
<accession>A0A385YQ39</accession>
<feature type="domain" description="N-acetyltransferase" evidence="3">
    <location>
        <begin position="2"/>
        <end position="146"/>
    </location>
</feature>
<dbReference type="Proteomes" id="UP000265725">
    <property type="component" value="Chromosome"/>
</dbReference>
<dbReference type="SUPFAM" id="SSF55729">
    <property type="entry name" value="Acyl-CoA N-acyltransferases (Nat)"/>
    <property type="match status" value="1"/>
</dbReference>
<evidence type="ECO:0000256" key="2">
    <source>
        <dbReference type="ARBA" id="ARBA00023315"/>
    </source>
</evidence>
<proteinExistence type="predicted"/>
<keyword evidence="5" id="KW-1185">Reference proteome</keyword>
<dbReference type="GO" id="GO:0016747">
    <property type="term" value="F:acyltransferase activity, transferring groups other than amino-acyl groups"/>
    <property type="evidence" value="ECO:0007669"/>
    <property type="project" value="InterPro"/>
</dbReference>
<evidence type="ECO:0000313" key="4">
    <source>
        <dbReference type="EMBL" id="AYC28460.1"/>
    </source>
</evidence>
<dbReference type="CDD" id="cd04301">
    <property type="entry name" value="NAT_SF"/>
    <property type="match status" value="1"/>
</dbReference>
<dbReference type="OrthoDB" id="9127144at2"/>
<name>A0A385YQ39_9BACL</name>
<sequence length="148" mass="16742">MVTLKKVDESNYRAVLALTTDDSQSDFVASNAISLAQAWVFYDKARPFAIVNEETIVGFIMFDYLKEAREVEIWRLMIGTEFQGKGYGKQALVAAIELLKNENKFDRVQINYVKENAGAKHLYQKLGFEETGEMEGNEVVMKLTLASS</sequence>
<reference evidence="5" key="1">
    <citation type="submission" date="2018-09" db="EMBL/GenBank/DDBJ databases">
        <authorList>
            <person name="Zhu H."/>
        </authorList>
    </citation>
    <scope>NUCLEOTIDE SEQUENCE [LARGE SCALE GENOMIC DNA]</scope>
    <source>
        <strain evidence="5">K2R23-3</strain>
    </source>
</reference>
<organism evidence="4 5">
    <name type="scientific">Paenisporosarcina cavernae</name>
    <dbReference type="NCBI Taxonomy" id="2320858"/>
    <lineage>
        <taxon>Bacteria</taxon>
        <taxon>Bacillati</taxon>
        <taxon>Bacillota</taxon>
        <taxon>Bacilli</taxon>
        <taxon>Bacillales</taxon>
        <taxon>Caryophanaceae</taxon>
        <taxon>Paenisporosarcina</taxon>
    </lineage>
</organism>
<dbReference type="RefSeq" id="WP_119882205.1">
    <property type="nucleotide sequence ID" value="NZ_CP032418.1"/>
</dbReference>
<dbReference type="KEGG" id="paek:D3873_00705"/>
<dbReference type="InterPro" id="IPR000182">
    <property type="entry name" value="GNAT_dom"/>
</dbReference>
<dbReference type="EMBL" id="CP032418">
    <property type="protein sequence ID" value="AYC28460.1"/>
    <property type="molecule type" value="Genomic_DNA"/>
</dbReference>
<dbReference type="InterPro" id="IPR050680">
    <property type="entry name" value="YpeA/RimI_acetyltransf"/>
</dbReference>
<dbReference type="Gene3D" id="3.40.630.30">
    <property type="match status" value="1"/>
</dbReference>
<gene>
    <name evidence="4" type="ORF">D3873_00705</name>
</gene>
<dbReference type="PANTHER" id="PTHR43420:SF47">
    <property type="entry name" value="N-ACETYLTRANSFERASE DOMAIN-CONTAINING PROTEIN"/>
    <property type="match status" value="1"/>
</dbReference>
<keyword evidence="2" id="KW-0012">Acyltransferase</keyword>